<dbReference type="GO" id="GO:0006886">
    <property type="term" value="P:intracellular protein transport"/>
    <property type="evidence" value="ECO:0007669"/>
    <property type="project" value="InterPro"/>
</dbReference>
<dbReference type="GO" id="GO:0000145">
    <property type="term" value="C:exocyst"/>
    <property type="evidence" value="ECO:0007669"/>
    <property type="project" value="TreeGrafter"/>
</dbReference>
<protein>
    <submittedName>
        <fullName evidence="3">Uncharacterized protein</fullName>
    </submittedName>
</protein>
<reference evidence="3" key="1">
    <citation type="submission" date="2021-01" db="EMBL/GenBank/DDBJ databases">
        <authorList>
            <person name="Eckstrom K.M.E."/>
        </authorList>
    </citation>
    <scope>NUCLEOTIDE SEQUENCE</scope>
    <source>
        <strain evidence="3">UVCC 0001</strain>
    </source>
</reference>
<dbReference type="EMBL" id="JASFZW010000001">
    <property type="protein sequence ID" value="KAK2080314.1"/>
    <property type="molecule type" value="Genomic_DNA"/>
</dbReference>
<evidence type="ECO:0000313" key="4">
    <source>
        <dbReference type="Proteomes" id="UP001255856"/>
    </source>
</evidence>
<accession>A0AAD9IKM8</accession>
<dbReference type="GO" id="GO:0006893">
    <property type="term" value="P:Golgi to plasma membrane transport"/>
    <property type="evidence" value="ECO:0007669"/>
    <property type="project" value="TreeGrafter"/>
</dbReference>
<name>A0AAD9IKM8_PROWI</name>
<keyword evidence="4" id="KW-1185">Reference proteome</keyword>
<sequence length="701" mass="74678">MMLQNRIRLHNDEYQLVGDRYLRLQSEIERCQGVMRRLNTAQERLRQDLGVIHEASLAESEGRLYRAYHLLESVSGKAFDAHKMETSGVAARAMQQAVNRQALFLRQSIRAQAVSELNSWLAWARTEAPARGEQALRHARAARARQLALEREQRARFKQLLASLETENAKETAPPSRLSRAQGAKLAQLAALNEAQGRATSFAEYFWENRQRQLEADLEARMGALSTSPQQPLSPDGGVSTLQMILGHMLLDAEACRACPGLLVPPGPAEAAYQTGLALLAAHASDARFCLESDAEALLALKEEFELARAALGFAGKDPTALDQMVHGLLSSLSALFIAQAEWAVRDQSGGDAAAPGKEAVAAALERPDSLVAVSLASQEEARRLERDLALPVVLDAAPTGSSAGPDTNGGASAPDRFPRDAPYSSTALAHAEICAGAVLRWATAARESCAVLHPDSRAPEHLAAARFVQDLVSQALAPAWNERLARQRGTADVDAATLALGSDPPGDGAASSTSSLCTACGLPMPETAGALDRPLEAAERLVLECALRVAGCGPLSRAAEVDWAPKSSGPQPGKPSRYMLDLIEQYKDLERLLARRAPAERQTWILSRFLGEVAESILLTLASAPSHNAGGVERLRTDTAALERAAVAVLAAGGAATDAALVLRGLSRYADAALTGSLGEAEIAGLSPSQLAMLSAKFRD</sequence>
<dbReference type="GO" id="GO:0016020">
    <property type="term" value="C:membrane"/>
    <property type="evidence" value="ECO:0007669"/>
    <property type="project" value="TreeGrafter"/>
</dbReference>
<evidence type="ECO:0000313" key="3">
    <source>
        <dbReference type="EMBL" id="KAK2080314.1"/>
    </source>
</evidence>
<dbReference type="Gene3D" id="1.20.58.670">
    <property type="entry name" value="Dsl1p vesicle tethering complex, Tip20p subunit, domain D"/>
    <property type="match status" value="1"/>
</dbReference>
<dbReference type="PANTHER" id="PTHR12702">
    <property type="entry name" value="SEC15"/>
    <property type="match status" value="1"/>
</dbReference>
<comment type="caution">
    <text evidence="3">The sequence shown here is derived from an EMBL/GenBank/DDBJ whole genome shotgun (WGS) entry which is preliminary data.</text>
</comment>
<dbReference type="InterPro" id="IPR007225">
    <property type="entry name" value="EXOC6/Sec15"/>
</dbReference>
<dbReference type="PANTHER" id="PTHR12702:SF0">
    <property type="entry name" value="EXOCYST COMPLEX COMPONENT 6"/>
    <property type="match status" value="1"/>
</dbReference>
<dbReference type="InterPro" id="IPR042044">
    <property type="entry name" value="EXOC6PINT-1/Sec15/Tip20_C_dom2"/>
</dbReference>
<gene>
    <name evidence="3" type="ORF">QBZ16_000167</name>
</gene>
<dbReference type="AlphaFoldDB" id="A0AAD9IKM8"/>
<organism evidence="3 4">
    <name type="scientific">Prototheca wickerhamii</name>
    <dbReference type="NCBI Taxonomy" id="3111"/>
    <lineage>
        <taxon>Eukaryota</taxon>
        <taxon>Viridiplantae</taxon>
        <taxon>Chlorophyta</taxon>
        <taxon>core chlorophytes</taxon>
        <taxon>Trebouxiophyceae</taxon>
        <taxon>Chlorellales</taxon>
        <taxon>Chlorellaceae</taxon>
        <taxon>Prototheca</taxon>
    </lineage>
</organism>
<evidence type="ECO:0000256" key="1">
    <source>
        <dbReference type="ARBA" id="ARBA00023054"/>
    </source>
</evidence>
<feature type="region of interest" description="Disordered" evidence="2">
    <location>
        <begin position="398"/>
        <end position="419"/>
    </location>
</feature>
<proteinExistence type="predicted"/>
<dbReference type="Proteomes" id="UP001255856">
    <property type="component" value="Unassembled WGS sequence"/>
</dbReference>
<dbReference type="GO" id="GO:0090522">
    <property type="term" value="P:vesicle tethering involved in exocytosis"/>
    <property type="evidence" value="ECO:0007669"/>
    <property type="project" value="InterPro"/>
</dbReference>
<evidence type="ECO:0000256" key="2">
    <source>
        <dbReference type="SAM" id="MobiDB-lite"/>
    </source>
</evidence>
<keyword evidence="1" id="KW-0175">Coiled coil</keyword>